<dbReference type="Proteomes" id="UP000694844">
    <property type="component" value="Chromosome 8"/>
</dbReference>
<evidence type="ECO:0000313" key="2">
    <source>
        <dbReference type="Proteomes" id="UP000694844"/>
    </source>
</evidence>
<dbReference type="AlphaFoldDB" id="A0A8B8BBY2"/>
<evidence type="ECO:0000256" key="1">
    <source>
        <dbReference type="SAM" id="MobiDB-lite"/>
    </source>
</evidence>
<gene>
    <name evidence="3" type="primary">LOC111109141</name>
</gene>
<dbReference type="RefSeq" id="XP_022300935.1">
    <property type="nucleotide sequence ID" value="XM_022445227.1"/>
</dbReference>
<feature type="region of interest" description="Disordered" evidence="1">
    <location>
        <begin position="35"/>
        <end position="55"/>
    </location>
</feature>
<dbReference type="KEGG" id="cvn:111109141"/>
<proteinExistence type="predicted"/>
<accession>A0A8B8BBY2</accession>
<evidence type="ECO:0000313" key="3">
    <source>
        <dbReference type="RefSeq" id="XP_022300935.1"/>
    </source>
</evidence>
<reference evidence="3" key="1">
    <citation type="submission" date="2025-08" db="UniProtKB">
        <authorList>
            <consortium name="RefSeq"/>
        </authorList>
    </citation>
    <scope>IDENTIFICATION</scope>
    <source>
        <tissue evidence="3">Whole sample</tissue>
    </source>
</reference>
<protein>
    <submittedName>
        <fullName evidence="3">Uncharacterized protein LOC111109141</fullName>
    </submittedName>
</protein>
<sequence length="137" mass="15975">MAFRFDEDMDVTECEDIDAQNEELSNILKEIFRDEEEVDEREQEENDMFDDEGDNDNADARGFCFWNEAQDDKHSEEQSFIREKKFIVGERAIKDLISKIRCEKCGEDIIPSSITEGEKISSGVKYTYLCNNNHLGK</sequence>
<dbReference type="GeneID" id="111109141"/>
<keyword evidence="2" id="KW-1185">Reference proteome</keyword>
<organism evidence="2 3">
    <name type="scientific">Crassostrea virginica</name>
    <name type="common">Eastern oyster</name>
    <dbReference type="NCBI Taxonomy" id="6565"/>
    <lineage>
        <taxon>Eukaryota</taxon>
        <taxon>Metazoa</taxon>
        <taxon>Spiralia</taxon>
        <taxon>Lophotrochozoa</taxon>
        <taxon>Mollusca</taxon>
        <taxon>Bivalvia</taxon>
        <taxon>Autobranchia</taxon>
        <taxon>Pteriomorphia</taxon>
        <taxon>Ostreida</taxon>
        <taxon>Ostreoidea</taxon>
        <taxon>Ostreidae</taxon>
        <taxon>Crassostrea</taxon>
    </lineage>
</organism>
<dbReference type="OrthoDB" id="6210807at2759"/>
<name>A0A8B8BBY2_CRAVI</name>